<accession>A0ABX1Y8M0</accession>
<feature type="domain" description="ABC transmembrane type-1" evidence="8">
    <location>
        <begin position="79"/>
        <end position="295"/>
    </location>
</feature>
<reference evidence="9 10" key="1">
    <citation type="submission" date="2019-10" db="EMBL/GenBank/DDBJ databases">
        <title>Description of Paenibacillus terrestris sp. nov.</title>
        <authorList>
            <person name="Carlier A."/>
            <person name="Qi S."/>
        </authorList>
    </citation>
    <scope>NUCLEOTIDE SEQUENCE [LARGE SCALE GENOMIC DNA]</scope>
    <source>
        <strain evidence="9 10">LMG 31458</strain>
    </source>
</reference>
<feature type="transmembrane region" description="Helical" evidence="7">
    <location>
        <begin position="21"/>
        <end position="42"/>
    </location>
</feature>
<evidence type="ECO:0000256" key="5">
    <source>
        <dbReference type="ARBA" id="ARBA00022989"/>
    </source>
</evidence>
<dbReference type="SUPFAM" id="SSF161098">
    <property type="entry name" value="MetI-like"/>
    <property type="match status" value="1"/>
</dbReference>
<evidence type="ECO:0000256" key="1">
    <source>
        <dbReference type="ARBA" id="ARBA00004651"/>
    </source>
</evidence>
<keyword evidence="3" id="KW-1003">Cell membrane</keyword>
<dbReference type="EMBL" id="WHOA01000248">
    <property type="protein sequence ID" value="NOU76889.1"/>
    <property type="molecule type" value="Genomic_DNA"/>
</dbReference>
<dbReference type="CDD" id="cd06261">
    <property type="entry name" value="TM_PBP2"/>
    <property type="match status" value="1"/>
</dbReference>
<name>A0ABX1Y8M0_9BACL</name>
<feature type="transmembrane region" description="Helical" evidence="7">
    <location>
        <begin position="116"/>
        <end position="137"/>
    </location>
</feature>
<organism evidence="9 10">
    <name type="scientific">Paenibacillus phytorum</name>
    <dbReference type="NCBI Taxonomy" id="2654977"/>
    <lineage>
        <taxon>Bacteria</taxon>
        <taxon>Bacillati</taxon>
        <taxon>Bacillota</taxon>
        <taxon>Bacilli</taxon>
        <taxon>Bacillales</taxon>
        <taxon>Paenibacillaceae</taxon>
        <taxon>Paenibacillus</taxon>
    </lineage>
</organism>
<comment type="caution">
    <text evidence="9">The sequence shown here is derived from an EMBL/GenBank/DDBJ whole genome shotgun (WGS) entry which is preliminary data.</text>
</comment>
<feature type="transmembrane region" description="Helical" evidence="7">
    <location>
        <begin position="213"/>
        <end position="237"/>
    </location>
</feature>
<evidence type="ECO:0000256" key="3">
    <source>
        <dbReference type="ARBA" id="ARBA00022475"/>
    </source>
</evidence>
<keyword evidence="5 7" id="KW-1133">Transmembrane helix</keyword>
<proteinExistence type="inferred from homology"/>
<dbReference type="PANTHER" id="PTHR43005:SF1">
    <property type="entry name" value="SPERMIDINE_PUTRESCINE TRANSPORT SYSTEM PERMEASE PROTEIN"/>
    <property type="match status" value="1"/>
</dbReference>
<dbReference type="InterPro" id="IPR035906">
    <property type="entry name" value="MetI-like_sf"/>
</dbReference>
<evidence type="ECO:0000256" key="6">
    <source>
        <dbReference type="ARBA" id="ARBA00023136"/>
    </source>
</evidence>
<evidence type="ECO:0000259" key="8">
    <source>
        <dbReference type="PROSITE" id="PS50928"/>
    </source>
</evidence>
<keyword evidence="6 7" id="KW-0472">Membrane</keyword>
<evidence type="ECO:0000256" key="4">
    <source>
        <dbReference type="ARBA" id="ARBA00022692"/>
    </source>
</evidence>
<feature type="transmembrane region" description="Helical" evidence="7">
    <location>
        <begin position="83"/>
        <end position="104"/>
    </location>
</feature>
<comment type="similarity">
    <text evidence="7">Belongs to the binding-protein-dependent transport system permease family.</text>
</comment>
<evidence type="ECO:0000313" key="9">
    <source>
        <dbReference type="EMBL" id="NOU76889.1"/>
    </source>
</evidence>
<evidence type="ECO:0000313" key="10">
    <source>
        <dbReference type="Proteomes" id="UP000616779"/>
    </source>
</evidence>
<keyword evidence="4 7" id="KW-0812">Transmembrane</keyword>
<protein>
    <submittedName>
        <fullName evidence="9">ABC transporter permease subunit</fullName>
    </submittedName>
</protein>
<evidence type="ECO:0000256" key="2">
    <source>
        <dbReference type="ARBA" id="ARBA00022448"/>
    </source>
</evidence>
<comment type="subcellular location">
    <subcellularLocation>
        <location evidence="1 7">Cell membrane</location>
        <topology evidence="1 7">Multi-pass membrane protein</topology>
    </subcellularLocation>
</comment>
<dbReference type="InterPro" id="IPR000515">
    <property type="entry name" value="MetI-like"/>
</dbReference>
<gene>
    <name evidence="9" type="ORF">GC098_36950</name>
</gene>
<sequence length="301" mass="33775">MRSQAVISCVGQLSRKYDRTLGYLLIIPVAFVIFVVIGFPFINAIYLSFTDKVVGVNPKFIGFDNYLHIFTDREYWKVLKNTFIYMIFSVGIKLVVGLMLAVVVNETFFGRGIFRMILLIPWALSGMVAAITWRWMYDDTYGIINSLLLRFHIIDTPILWTSGLHMALVSVIIVNIWKGLPFFIFSLLGGLQTIDSQMYEAATIDGAGWIRQFFAITVPSIMPVITITTLLSCIWTFNNFESVYLITGGGPLNASAVISTYTYEVAFQQNLLGRALAVAGSVVPILVVMIVVSMRKLKTDD</sequence>
<feature type="transmembrane region" description="Helical" evidence="7">
    <location>
        <begin position="275"/>
        <end position="294"/>
    </location>
</feature>
<keyword evidence="2 7" id="KW-0813">Transport</keyword>
<keyword evidence="10" id="KW-1185">Reference proteome</keyword>
<dbReference type="Pfam" id="PF00528">
    <property type="entry name" value="BPD_transp_1"/>
    <property type="match status" value="1"/>
</dbReference>
<dbReference type="PROSITE" id="PS50928">
    <property type="entry name" value="ABC_TM1"/>
    <property type="match status" value="1"/>
</dbReference>
<dbReference type="Gene3D" id="1.10.3720.10">
    <property type="entry name" value="MetI-like"/>
    <property type="match status" value="1"/>
</dbReference>
<evidence type="ECO:0000256" key="7">
    <source>
        <dbReference type="RuleBase" id="RU363032"/>
    </source>
</evidence>
<dbReference type="PANTHER" id="PTHR43005">
    <property type="entry name" value="BLR7065 PROTEIN"/>
    <property type="match status" value="1"/>
</dbReference>
<dbReference type="Proteomes" id="UP000616779">
    <property type="component" value="Unassembled WGS sequence"/>
</dbReference>